<dbReference type="InterPro" id="IPR009057">
    <property type="entry name" value="Homeodomain-like_sf"/>
</dbReference>
<accession>A0A2G3PN85</accession>
<evidence type="ECO:0000313" key="7">
    <source>
        <dbReference type="Proteomes" id="UP000225108"/>
    </source>
</evidence>
<dbReference type="RefSeq" id="WP_099383219.1">
    <property type="nucleotide sequence ID" value="NZ_PEBD01000008.1"/>
</dbReference>
<comment type="caution">
    <text evidence="6">The sequence shown here is derived from an EMBL/GenBank/DDBJ whole genome shotgun (WGS) entry which is preliminary data.</text>
</comment>
<dbReference type="InterPro" id="IPR050109">
    <property type="entry name" value="HTH-type_TetR-like_transc_reg"/>
</dbReference>
<dbReference type="PANTHER" id="PTHR30055:SF234">
    <property type="entry name" value="HTH-TYPE TRANSCRIPTIONAL REGULATOR BETI"/>
    <property type="match status" value="1"/>
</dbReference>
<dbReference type="PROSITE" id="PS50977">
    <property type="entry name" value="HTH_TETR_2"/>
    <property type="match status" value="1"/>
</dbReference>
<keyword evidence="3" id="KW-0804">Transcription</keyword>
<dbReference type="PANTHER" id="PTHR30055">
    <property type="entry name" value="HTH-TYPE TRANSCRIPTIONAL REGULATOR RUTR"/>
    <property type="match status" value="1"/>
</dbReference>
<dbReference type="GO" id="GO:0000976">
    <property type="term" value="F:transcription cis-regulatory region binding"/>
    <property type="evidence" value="ECO:0007669"/>
    <property type="project" value="TreeGrafter"/>
</dbReference>
<organism evidence="6 7">
    <name type="scientific">Williamsia marianensis</name>
    <dbReference type="NCBI Taxonomy" id="85044"/>
    <lineage>
        <taxon>Bacteria</taxon>
        <taxon>Bacillati</taxon>
        <taxon>Actinomycetota</taxon>
        <taxon>Actinomycetes</taxon>
        <taxon>Mycobacteriales</taxon>
        <taxon>Nocardiaceae</taxon>
        <taxon>Williamsia</taxon>
    </lineage>
</organism>
<evidence type="ECO:0000256" key="2">
    <source>
        <dbReference type="ARBA" id="ARBA00023125"/>
    </source>
</evidence>
<dbReference type="SUPFAM" id="SSF46689">
    <property type="entry name" value="Homeodomain-like"/>
    <property type="match status" value="1"/>
</dbReference>
<dbReference type="Gene3D" id="1.10.357.10">
    <property type="entry name" value="Tetracycline Repressor, domain 2"/>
    <property type="match status" value="1"/>
</dbReference>
<evidence type="ECO:0000256" key="3">
    <source>
        <dbReference type="ARBA" id="ARBA00023163"/>
    </source>
</evidence>
<gene>
    <name evidence="6" type="ORF">CSW57_13660</name>
</gene>
<dbReference type="InterPro" id="IPR001647">
    <property type="entry name" value="HTH_TetR"/>
</dbReference>
<dbReference type="Pfam" id="PF00440">
    <property type="entry name" value="TetR_N"/>
    <property type="match status" value="1"/>
</dbReference>
<proteinExistence type="predicted"/>
<reference evidence="6 7" key="1">
    <citation type="submission" date="2017-10" db="EMBL/GenBank/DDBJ databases">
        <title>The draft genome sequence of Williamsia sp. BULT 1.1 isolated from the semi-arid grassland soils from South Africa.</title>
        <authorList>
            <person name="Kabwe M.H."/>
            <person name="Govender N."/>
            <person name="Mutseka Lunga P."/>
            <person name="Vikram S."/>
            <person name="Makhalanyane T.P."/>
        </authorList>
    </citation>
    <scope>NUCLEOTIDE SEQUENCE [LARGE SCALE GENOMIC DNA]</scope>
    <source>
        <strain evidence="6 7">BULT 1.1</strain>
    </source>
</reference>
<evidence type="ECO:0000313" key="6">
    <source>
        <dbReference type="EMBL" id="PHV67231.1"/>
    </source>
</evidence>
<keyword evidence="2 4" id="KW-0238">DNA-binding</keyword>
<sequence>MRSDVPGSRRLSVEDRRAQLVNCALTLADRGGMSAVTVRGVAEEAKVSLGVVHYCFDDKEQLVAAMIEKVIAEQLEALLASVPTENLGTGRDALRISIQEAVTAVWARAAEFPNRWLLMIESMLFSLRQPTESASAGQALLQHTIAEKYGHTYLSEIGDRCGMRWEVSEREMVRSALQMLFGTVQWWLVDRDDAAARRSLALLAGWMADCAEPR</sequence>
<evidence type="ECO:0000259" key="5">
    <source>
        <dbReference type="PROSITE" id="PS50977"/>
    </source>
</evidence>
<evidence type="ECO:0000256" key="1">
    <source>
        <dbReference type="ARBA" id="ARBA00023015"/>
    </source>
</evidence>
<feature type="DNA-binding region" description="H-T-H motif" evidence="4">
    <location>
        <begin position="37"/>
        <end position="56"/>
    </location>
</feature>
<protein>
    <submittedName>
        <fullName evidence="6">TetR family transcriptional regulator</fullName>
    </submittedName>
</protein>
<feature type="domain" description="HTH tetR-type" evidence="5">
    <location>
        <begin position="14"/>
        <end position="74"/>
    </location>
</feature>
<dbReference type="GO" id="GO:0003700">
    <property type="term" value="F:DNA-binding transcription factor activity"/>
    <property type="evidence" value="ECO:0007669"/>
    <property type="project" value="TreeGrafter"/>
</dbReference>
<keyword evidence="1" id="KW-0805">Transcription regulation</keyword>
<dbReference type="AlphaFoldDB" id="A0A2G3PN85"/>
<name>A0A2G3PN85_WILMA</name>
<evidence type="ECO:0000256" key="4">
    <source>
        <dbReference type="PROSITE-ProRule" id="PRU00335"/>
    </source>
</evidence>
<dbReference type="Proteomes" id="UP000225108">
    <property type="component" value="Unassembled WGS sequence"/>
</dbReference>
<dbReference type="EMBL" id="PEBD01000008">
    <property type="protein sequence ID" value="PHV67231.1"/>
    <property type="molecule type" value="Genomic_DNA"/>
</dbReference>